<dbReference type="InterPro" id="IPR000150">
    <property type="entry name" value="Cof"/>
</dbReference>
<dbReference type="SFLD" id="SFLDS00003">
    <property type="entry name" value="Haloacid_Dehalogenase"/>
    <property type="match status" value="1"/>
</dbReference>
<dbReference type="OrthoDB" id="9781413at2"/>
<dbReference type="GO" id="GO:0016791">
    <property type="term" value="F:phosphatase activity"/>
    <property type="evidence" value="ECO:0007669"/>
    <property type="project" value="TreeGrafter"/>
</dbReference>
<dbReference type="Pfam" id="PF08282">
    <property type="entry name" value="Hydrolase_3"/>
    <property type="match status" value="1"/>
</dbReference>
<sequence>MTIRLVALDLDDTLLDSHLAISRECQQAIEEVNQKGVKVTLATGRMFKSALPYAQQLNMNVPLITYQGAWVKNSFSGETIYYKPVPSEYGLLFLERVRSLPCHYQTYLGDELYFDRLTPQGLAYAEMAGVEPVIVDRLETVVEQGPLKILVIEEDTDRLDCWERELRAEFGHCLYITRSKPHYLEAMHPEATKAHALAALAAYCGISREEVMAVGDSYNDLDMIRWAGLGVAVANAREPVRKAADYVTCSNDEHGVAEALRKFVLEREEREGGI</sequence>
<evidence type="ECO:0000313" key="2">
    <source>
        <dbReference type="Proteomes" id="UP000000378"/>
    </source>
</evidence>
<dbReference type="InterPro" id="IPR023214">
    <property type="entry name" value="HAD_sf"/>
</dbReference>
<dbReference type="SFLD" id="SFLDG01140">
    <property type="entry name" value="C2.B:_Phosphomannomutase_and_P"/>
    <property type="match status" value="1"/>
</dbReference>
<gene>
    <name evidence="1" type="ordered locus">Slip_1861</name>
</gene>
<protein>
    <submittedName>
        <fullName evidence="1">Cof-like hydrolase</fullName>
    </submittedName>
</protein>
<dbReference type="InterPro" id="IPR036412">
    <property type="entry name" value="HAD-like_sf"/>
</dbReference>
<dbReference type="NCBIfam" id="TIGR00099">
    <property type="entry name" value="Cof-subfamily"/>
    <property type="match status" value="1"/>
</dbReference>
<dbReference type="Proteomes" id="UP000000378">
    <property type="component" value="Chromosome"/>
</dbReference>
<dbReference type="SUPFAM" id="SSF56784">
    <property type="entry name" value="HAD-like"/>
    <property type="match status" value="1"/>
</dbReference>
<dbReference type="CDD" id="cd07516">
    <property type="entry name" value="HAD_Pase"/>
    <property type="match status" value="1"/>
</dbReference>
<reference evidence="2" key="1">
    <citation type="journal article" date="2010" name="Stand. Genomic Sci.">
        <title>Complete genome sequence of Syntrophothermus lipocalidus type strain (TGB-C1T).</title>
        <authorList>
            <consortium name="US DOE Joint Genome Institute (JGI-PGF)"/>
            <person name="Djao O."/>
            <person name="Zhang X."/>
            <person name="Lucas S."/>
            <person name="Lapidus A."/>
            <person name="Glavina Del Rio T."/>
            <person name="Nolan M."/>
            <person name="Tice H."/>
            <person name="Cheng J."/>
            <person name="Han C."/>
            <person name="Tapia R."/>
            <person name="Goodwin L."/>
            <person name="Pitluck S."/>
            <person name="Liolios K."/>
            <person name="Ivanova N."/>
            <person name="Mavromatis K."/>
            <person name="Mikhailova N."/>
            <person name="Ovchinnikova G."/>
            <person name="Pati A."/>
            <person name="Brambilla E."/>
            <person name="Chen A."/>
            <person name="Palaniappan K."/>
            <person name="Land M."/>
            <person name="Hauser L."/>
            <person name="Chang Y."/>
            <person name="Jeffries C."/>
            <person name="Rohde M."/>
            <person name="Sikorski J."/>
            <person name="Spring S."/>
            <person name="Goker M."/>
            <person name="Detter J."/>
            <person name="Woyke T."/>
            <person name="Bristow J."/>
            <person name="Eisen J."/>
            <person name="Markowitz V."/>
            <person name="Hugenholtz P."/>
            <person name="Kyrpides N."/>
            <person name="Klenk H."/>
        </authorList>
    </citation>
    <scope>NUCLEOTIDE SEQUENCE [LARGE SCALE GENOMIC DNA]</scope>
    <source>
        <strain evidence="2">DSM 12680 / TGB-C1</strain>
    </source>
</reference>
<dbReference type="PANTHER" id="PTHR10000:SF8">
    <property type="entry name" value="HAD SUPERFAMILY HYDROLASE-LIKE, TYPE 3"/>
    <property type="match status" value="1"/>
</dbReference>
<keyword evidence="2" id="KW-1185">Reference proteome</keyword>
<dbReference type="Gene3D" id="3.30.1240.10">
    <property type="match status" value="1"/>
</dbReference>
<name>D7CPI0_SYNLT</name>
<dbReference type="Gene3D" id="3.40.50.1000">
    <property type="entry name" value="HAD superfamily/HAD-like"/>
    <property type="match status" value="1"/>
</dbReference>
<dbReference type="AlphaFoldDB" id="D7CPI0"/>
<proteinExistence type="predicted"/>
<dbReference type="InterPro" id="IPR006379">
    <property type="entry name" value="HAD-SF_hydro_IIB"/>
</dbReference>
<accession>D7CPI0</accession>
<dbReference type="GO" id="GO:0005829">
    <property type="term" value="C:cytosol"/>
    <property type="evidence" value="ECO:0007669"/>
    <property type="project" value="TreeGrafter"/>
</dbReference>
<evidence type="ECO:0000313" key="1">
    <source>
        <dbReference type="EMBL" id="ADI02615.1"/>
    </source>
</evidence>
<organism evidence="1 2">
    <name type="scientific">Syntrophothermus lipocalidus (strain DSM 12680 / TGB-C1)</name>
    <dbReference type="NCBI Taxonomy" id="643648"/>
    <lineage>
        <taxon>Bacteria</taxon>
        <taxon>Bacillati</taxon>
        <taxon>Bacillota</taxon>
        <taxon>Clostridia</taxon>
        <taxon>Eubacteriales</taxon>
        <taxon>Syntrophomonadaceae</taxon>
        <taxon>Syntrophothermus</taxon>
    </lineage>
</organism>
<dbReference type="GO" id="GO:0000287">
    <property type="term" value="F:magnesium ion binding"/>
    <property type="evidence" value="ECO:0007669"/>
    <property type="project" value="TreeGrafter"/>
</dbReference>
<dbReference type="STRING" id="643648.Slip_1861"/>
<dbReference type="HOGENOM" id="CLU_044146_0_2_9"/>
<keyword evidence="1" id="KW-0378">Hydrolase</keyword>
<dbReference type="EMBL" id="CP002048">
    <property type="protein sequence ID" value="ADI02615.1"/>
    <property type="molecule type" value="Genomic_DNA"/>
</dbReference>
<dbReference type="KEGG" id="slp:Slip_1861"/>
<dbReference type="PANTHER" id="PTHR10000">
    <property type="entry name" value="PHOSPHOSERINE PHOSPHATASE"/>
    <property type="match status" value="1"/>
</dbReference>
<dbReference type="RefSeq" id="WP_013176017.1">
    <property type="nucleotide sequence ID" value="NC_014220.1"/>
</dbReference>
<dbReference type="eggNOG" id="COG0561">
    <property type="taxonomic scope" value="Bacteria"/>
</dbReference>
<reference evidence="1 2" key="2">
    <citation type="journal article" date="2010" name="Stand. Genomic Sci.">
        <title>Complete genome sequence of Syntrophothermus lipocalidus type strain (TGB-C1).</title>
        <authorList>
            <person name="Djao O.D."/>
            <person name="Zhang X."/>
            <person name="Lucas S."/>
            <person name="Lapidus A."/>
            <person name="Del Rio T.G."/>
            <person name="Nolan M."/>
            <person name="Tice H."/>
            <person name="Cheng J.F."/>
            <person name="Han C."/>
            <person name="Tapia R."/>
            <person name="Goodwin L."/>
            <person name="Pitluck S."/>
            <person name="Liolios K."/>
            <person name="Ivanova N."/>
            <person name="Mavromatis K."/>
            <person name="Mikhailova N."/>
            <person name="Ovchinnikova G."/>
            <person name="Pati A."/>
            <person name="Brambilla E."/>
            <person name="Chen A."/>
            <person name="Palaniappan K."/>
            <person name="Land M."/>
            <person name="Hauser L."/>
            <person name="Chang Y.J."/>
            <person name="Jeffries C.D."/>
            <person name="Rohde M."/>
            <person name="Sikorski J."/>
            <person name="Spring S."/>
            <person name="Goker M."/>
            <person name="Detter J.C."/>
            <person name="Woyke T."/>
            <person name="Bristow J."/>
            <person name="Eisen J.A."/>
            <person name="Markowitz V."/>
            <person name="Hugenholtz P."/>
            <person name="Kyrpides N.C."/>
            <person name="Klenk H.P."/>
        </authorList>
    </citation>
    <scope>NUCLEOTIDE SEQUENCE [LARGE SCALE GENOMIC DNA]</scope>
    <source>
        <strain evidence="2">DSM 12680 / TGB-C1</strain>
    </source>
</reference>
<dbReference type="NCBIfam" id="TIGR01484">
    <property type="entry name" value="HAD-SF-IIB"/>
    <property type="match status" value="2"/>
</dbReference>